<proteinExistence type="inferred from homology"/>
<protein>
    <recommendedName>
        <fullName evidence="3">carbonic anhydrase</fullName>
        <ecNumber evidence="3">4.2.1.1</ecNumber>
    </recommendedName>
</protein>
<name>A0ABS1HLL2_9BACT</name>
<dbReference type="SUPFAM" id="SSF53056">
    <property type="entry name" value="beta-carbonic anhydrase, cab"/>
    <property type="match status" value="1"/>
</dbReference>
<dbReference type="EMBL" id="JAENRR010000037">
    <property type="protein sequence ID" value="MBK3518567.1"/>
    <property type="molecule type" value="Genomic_DNA"/>
</dbReference>
<comment type="cofactor">
    <cofactor evidence="1">
        <name>Zn(2+)</name>
        <dbReference type="ChEBI" id="CHEBI:29105"/>
    </cofactor>
</comment>
<dbReference type="PANTHER" id="PTHR11002">
    <property type="entry name" value="CARBONIC ANHYDRASE"/>
    <property type="match status" value="1"/>
</dbReference>
<evidence type="ECO:0000313" key="8">
    <source>
        <dbReference type="EMBL" id="MBK3518567.1"/>
    </source>
</evidence>
<keyword evidence="6" id="KW-0456">Lyase</keyword>
<dbReference type="InterPro" id="IPR001765">
    <property type="entry name" value="Carbonic_anhydrase"/>
</dbReference>
<gene>
    <name evidence="8" type="ORF">JIV24_14575</name>
</gene>
<evidence type="ECO:0000256" key="5">
    <source>
        <dbReference type="ARBA" id="ARBA00022833"/>
    </source>
</evidence>
<dbReference type="Proteomes" id="UP000605676">
    <property type="component" value="Unassembled WGS sequence"/>
</dbReference>
<evidence type="ECO:0000313" key="9">
    <source>
        <dbReference type="Proteomes" id="UP000605676"/>
    </source>
</evidence>
<keyword evidence="4" id="KW-0479">Metal-binding</keyword>
<organism evidence="8 9">
    <name type="scientific">Carboxylicivirga marina</name>
    <dbReference type="NCBI Taxonomy" id="2800988"/>
    <lineage>
        <taxon>Bacteria</taxon>
        <taxon>Pseudomonadati</taxon>
        <taxon>Bacteroidota</taxon>
        <taxon>Bacteroidia</taxon>
        <taxon>Marinilabiliales</taxon>
        <taxon>Marinilabiliaceae</taxon>
        <taxon>Carboxylicivirga</taxon>
    </lineage>
</organism>
<comment type="catalytic activity">
    <reaction evidence="7">
        <text>hydrogencarbonate + H(+) = CO2 + H2O</text>
        <dbReference type="Rhea" id="RHEA:10748"/>
        <dbReference type="ChEBI" id="CHEBI:15377"/>
        <dbReference type="ChEBI" id="CHEBI:15378"/>
        <dbReference type="ChEBI" id="CHEBI:16526"/>
        <dbReference type="ChEBI" id="CHEBI:17544"/>
        <dbReference type="EC" id="4.2.1.1"/>
    </reaction>
</comment>
<dbReference type="PANTHER" id="PTHR11002:SF76">
    <property type="entry name" value="CARBONIC ANHYDRASE"/>
    <property type="match status" value="1"/>
</dbReference>
<evidence type="ECO:0000256" key="4">
    <source>
        <dbReference type="ARBA" id="ARBA00022723"/>
    </source>
</evidence>
<keyword evidence="9" id="KW-1185">Reference proteome</keyword>
<dbReference type="Gene3D" id="3.40.1050.10">
    <property type="entry name" value="Carbonic anhydrase"/>
    <property type="match status" value="1"/>
</dbReference>
<evidence type="ECO:0000256" key="6">
    <source>
        <dbReference type="ARBA" id="ARBA00023239"/>
    </source>
</evidence>
<dbReference type="CDD" id="cd00883">
    <property type="entry name" value="beta_CA_cladeA"/>
    <property type="match status" value="1"/>
</dbReference>
<reference evidence="8 9" key="1">
    <citation type="submission" date="2021-01" db="EMBL/GenBank/DDBJ databases">
        <title>Carboxyliciviraga sp.nov., isolated from coastal sediments.</title>
        <authorList>
            <person name="Lu D."/>
            <person name="Zhang T."/>
        </authorList>
    </citation>
    <scope>NUCLEOTIDE SEQUENCE [LARGE SCALE GENOMIC DNA]</scope>
    <source>
        <strain evidence="8 9">N1Y132</strain>
    </source>
</reference>
<comment type="similarity">
    <text evidence="2">Belongs to the beta-class carbonic anhydrase family.</text>
</comment>
<accession>A0ABS1HLL2</accession>
<dbReference type="EC" id="4.2.1.1" evidence="3"/>
<comment type="caution">
    <text evidence="8">The sequence shown here is derived from an EMBL/GenBank/DDBJ whole genome shotgun (WGS) entry which is preliminary data.</text>
</comment>
<keyword evidence="5" id="KW-0862">Zinc</keyword>
<evidence type="ECO:0000256" key="7">
    <source>
        <dbReference type="ARBA" id="ARBA00048348"/>
    </source>
</evidence>
<evidence type="ECO:0000256" key="1">
    <source>
        <dbReference type="ARBA" id="ARBA00001947"/>
    </source>
</evidence>
<evidence type="ECO:0000256" key="2">
    <source>
        <dbReference type="ARBA" id="ARBA00006217"/>
    </source>
</evidence>
<dbReference type="SMART" id="SM00947">
    <property type="entry name" value="Pro_CA"/>
    <property type="match status" value="1"/>
</dbReference>
<evidence type="ECO:0000256" key="3">
    <source>
        <dbReference type="ARBA" id="ARBA00012925"/>
    </source>
</evidence>
<dbReference type="Pfam" id="PF00484">
    <property type="entry name" value="Pro_CA"/>
    <property type="match status" value="1"/>
</dbReference>
<sequence length="202" mass="23060">MKSYDQIFLANRSWVQTIKNVDEEYFKNLSLGQAPKYFWIGCADSRMSETVITRGKLGEFFVHRNVANLVHAEDDNLMAALRYAVDYLKVKHIVVAGHYSCGGVKAAYDGLEDPYLTKWVGDIKDTLDSNQQEIANIDDDTKKLDRLSELSIIKQVEKLASMDIIKDAWARGQRLFVHGWVFDISTGELNSLKEIHPDDMIK</sequence>
<dbReference type="RefSeq" id="WP_200465794.1">
    <property type="nucleotide sequence ID" value="NZ_JAENRR010000037.1"/>
</dbReference>
<dbReference type="InterPro" id="IPR036874">
    <property type="entry name" value="Carbonic_anhydrase_sf"/>
</dbReference>